<dbReference type="AlphaFoldDB" id="A0A4Y2KEN5"/>
<comment type="caution">
    <text evidence="1">The sequence shown here is derived from an EMBL/GenBank/DDBJ whole genome shotgun (WGS) entry which is preliminary data.</text>
</comment>
<dbReference type="EMBL" id="BGPR01004562">
    <property type="protein sequence ID" value="GBN00921.1"/>
    <property type="molecule type" value="Genomic_DNA"/>
</dbReference>
<evidence type="ECO:0000313" key="2">
    <source>
        <dbReference type="Proteomes" id="UP000499080"/>
    </source>
</evidence>
<organism evidence="1 2">
    <name type="scientific">Araneus ventricosus</name>
    <name type="common">Orbweaver spider</name>
    <name type="synonym">Epeira ventricosa</name>
    <dbReference type="NCBI Taxonomy" id="182803"/>
    <lineage>
        <taxon>Eukaryota</taxon>
        <taxon>Metazoa</taxon>
        <taxon>Ecdysozoa</taxon>
        <taxon>Arthropoda</taxon>
        <taxon>Chelicerata</taxon>
        <taxon>Arachnida</taxon>
        <taxon>Araneae</taxon>
        <taxon>Araneomorphae</taxon>
        <taxon>Entelegynae</taxon>
        <taxon>Araneoidea</taxon>
        <taxon>Araneidae</taxon>
        <taxon>Araneus</taxon>
    </lineage>
</organism>
<accession>A0A4Y2KEN5</accession>
<name>A0A4Y2KEN5_ARAVE</name>
<protein>
    <submittedName>
        <fullName evidence="1">Uncharacterized protein</fullName>
    </submittedName>
</protein>
<keyword evidence="2" id="KW-1185">Reference proteome</keyword>
<proteinExistence type="predicted"/>
<sequence length="118" mass="13836">MLRHLYQQWISLKIPVSYNSVRCEKNHLRTALIQFVVRLKLLTTKELLLLSNQMEIRGRQVRTVCWVLQDFPTASLQFFTHWARKYADDHCRSNIPAIFHALGEEICGRSLSCSSRTC</sequence>
<reference evidence="1 2" key="1">
    <citation type="journal article" date="2019" name="Sci. Rep.">
        <title>Orb-weaving spider Araneus ventricosus genome elucidates the spidroin gene catalogue.</title>
        <authorList>
            <person name="Kono N."/>
            <person name="Nakamura H."/>
            <person name="Ohtoshi R."/>
            <person name="Moran D.A.P."/>
            <person name="Shinohara A."/>
            <person name="Yoshida Y."/>
            <person name="Fujiwara M."/>
            <person name="Mori M."/>
            <person name="Tomita M."/>
            <person name="Arakawa K."/>
        </authorList>
    </citation>
    <scope>NUCLEOTIDE SEQUENCE [LARGE SCALE GENOMIC DNA]</scope>
</reference>
<dbReference type="Proteomes" id="UP000499080">
    <property type="component" value="Unassembled WGS sequence"/>
</dbReference>
<evidence type="ECO:0000313" key="1">
    <source>
        <dbReference type="EMBL" id="GBN00921.1"/>
    </source>
</evidence>
<gene>
    <name evidence="1" type="ORF">AVEN_8388_1</name>
</gene>